<dbReference type="Gene3D" id="1.10.1380.10">
    <property type="entry name" value="Neutral endopeptidase , domain2"/>
    <property type="match status" value="1"/>
</dbReference>
<dbReference type="InterPro" id="IPR042089">
    <property type="entry name" value="Peptidase_M13_dom_2"/>
</dbReference>
<dbReference type="PANTHER" id="PTHR11733:SF241">
    <property type="entry name" value="GH26575P-RELATED"/>
    <property type="match status" value="1"/>
</dbReference>
<dbReference type="GO" id="GO:0005886">
    <property type="term" value="C:plasma membrane"/>
    <property type="evidence" value="ECO:0007669"/>
    <property type="project" value="TreeGrafter"/>
</dbReference>
<comment type="similarity">
    <text evidence="1">Belongs to the peptidase M13 family.</text>
</comment>
<protein>
    <submittedName>
        <fullName evidence="4">Putative m13 family peptidase</fullName>
    </submittedName>
</protein>
<keyword evidence="2" id="KW-0732">Signal</keyword>
<dbReference type="InterPro" id="IPR000718">
    <property type="entry name" value="Peptidase_M13"/>
</dbReference>
<dbReference type="InterPro" id="IPR024079">
    <property type="entry name" value="MetalloPept_cat_dom_sf"/>
</dbReference>
<evidence type="ECO:0000259" key="3">
    <source>
        <dbReference type="Pfam" id="PF05649"/>
    </source>
</evidence>
<accession>A0A023FMJ5</accession>
<evidence type="ECO:0000256" key="2">
    <source>
        <dbReference type="SAM" id="SignalP"/>
    </source>
</evidence>
<dbReference type="GO" id="GO:0004222">
    <property type="term" value="F:metalloendopeptidase activity"/>
    <property type="evidence" value="ECO:0007669"/>
    <property type="project" value="InterPro"/>
</dbReference>
<feature type="chain" id="PRO_5001515544" evidence="2">
    <location>
        <begin position="18"/>
        <end position="422"/>
    </location>
</feature>
<dbReference type="EMBL" id="GBBK01001540">
    <property type="protein sequence ID" value="JAC22942.1"/>
    <property type="molecule type" value="mRNA"/>
</dbReference>
<sequence>MILRLALGILCVTICASKGVPEAKEKVCTEPQCEMLVEEIKSQMGSATPCDNFYQNVCGKWRGSLELQRKPLKDKAVKDLADLLEAAYVEPTQSPNATDKLINAFQSCTLQAKNVHALKGSVKSVLESYKLGHWPLQKSATRKQKTYKTILQKVGPLPLFTYSVSWDESEPMITINKPTDFYVSDIDNGGDDYAGYEDYQEYERKAEEAYREFITKAISLLNDHATDEQSKAAADEIISIEKKFSALASTASNETRTGSLSDIKTLLGDNFLTKALKRDFDLANVSIKDGTQVEVKYFQYFKMVAQFLKNINTTQLINYVLWTKIRNMTKAVATPLNELYLVYKNKTDIEPAKRSNDTKLLCMQQLLERDIMYTAGASYYSSHKFDKDSKEDVMKMLHFINSTFRNVIKTTPGCRMKIRKSR</sequence>
<name>A0A023FMJ5_AMBCJ</name>
<feature type="signal peptide" evidence="2">
    <location>
        <begin position="1"/>
        <end position="17"/>
    </location>
</feature>
<organism evidence="4">
    <name type="scientific">Amblyomma cajennense</name>
    <name type="common">Cayenne tick</name>
    <name type="synonym">Acarus cajennensis</name>
    <dbReference type="NCBI Taxonomy" id="34607"/>
    <lineage>
        <taxon>Eukaryota</taxon>
        <taxon>Metazoa</taxon>
        <taxon>Ecdysozoa</taxon>
        <taxon>Arthropoda</taxon>
        <taxon>Chelicerata</taxon>
        <taxon>Arachnida</taxon>
        <taxon>Acari</taxon>
        <taxon>Parasitiformes</taxon>
        <taxon>Ixodida</taxon>
        <taxon>Ixodoidea</taxon>
        <taxon>Ixodidae</taxon>
        <taxon>Amblyomminae</taxon>
        <taxon>Amblyomma</taxon>
    </lineage>
</organism>
<dbReference type="InterPro" id="IPR008753">
    <property type="entry name" value="Peptidase_M13_N"/>
</dbReference>
<dbReference type="PANTHER" id="PTHR11733">
    <property type="entry name" value="ZINC METALLOPROTEASE FAMILY M13 NEPRILYSIN-RELATED"/>
    <property type="match status" value="1"/>
</dbReference>
<proteinExistence type="evidence at transcript level"/>
<dbReference type="Gene3D" id="3.40.390.10">
    <property type="entry name" value="Collagenase (Catalytic Domain)"/>
    <property type="match status" value="1"/>
</dbReference>
<dbReference type="GO" id="GO:0016485">
    <property type="term" value="P:protein processing"/>
    <property type="evidence" value="ECO:0007669"/>
    <property type="project" value="TreeGrafter"/>
</dbReference>
<evidence type="ECO:0000256" key="1">
    <source>
        <dbReference type="ARBA" id="ARBA00007357"/>
    </source>
</evidence>
<dbReference type="AlphaFoldDB" id="A0A023FMJ5"/>
<dbReference type="Pfam" id="PF05649">
    <property type="entry name" value="Peptidase_M13_N"/>
    <property type="match status" value="1"/>
</dbReference>
<dbReference type="SUPFAM" id="SSF55486">
    <property type="entry name" value="Metalloproteases ('zincins'), catalytic domain"/>
    <property type="match status" value="1"/>
</dbReference>
<feature type="domain" description="Peptidase M13 N-terminal" evidence="3">
    <location>
        <begin position="49"/>
        <end position="410"/>
    </location>
</feature>
<evidence type="ECO:0000313" key="4">
    <source>
        <dbReference type="EMBL" id="JAC22942.1"/>
    </source>
</evidence>
<reference evidence="4" key="1">
    <citation type="submission" date="2014-03" db="EMBL/GenBank/DDBJ databases">
        <title>The sialotranscriptome of Amblyomma triste, Amblyomma parvum and Amblyomma cajennense ticks, uncovered by 454-based RNA-seq.</title>
        <authorList>
            <person name="Garcia G.R."/>
            <person name="Gardinassi L.G."/>
            <person name="Ribeiro J.M."/>
            <person name="Anatriello E."/>
            <person name="Ferreira B.R."/>
            <person name="Moreira H.N."/>
            <person name="Mafra C."/>
            <person name="Olegario M.M."/>
            <person name="Szabo P.J."/>
            <person name="Miranda-Santos I.K."/>
            <person name="Maruyama S.R."/>
        </authorList>
    </citation>
    <scope>NUCLEOTIDE SEQUENCE</scope>
    <source>
        <strain evidence="4">Uberlandia</strain>
        <tissue evidence="4">Salivary glands</tissue>
    </source>
</reference>
<dbReference type="PROSITE" id="PS51885">
    <property type="entry name" value="NEPRILYSIN"/>
    <property type="match status" value="1"/>
</dbReference>